<dbReference type="Proteomes" id="UP000017836">
    <property type="component" value="Unassembled WGS sequence"/>
</dbReference>
<evidence type="ECO:0000313" key="1">
    <source>
        <dbReference type="EMBL" id="ERN14808.1"/>
    </source>
</evidence>
<sequence length="159" mass="18048">MQSAGAKTKCSKIVLNPRALDIVWGGNNRYWDYVKDQQSECAMLKSVCWLEVSGRVDLDKLIPSTDYQIKFSVRLNENASGWDKDVIFKARVGYNVARTTRCKLIKNKQFYEVPNELTFKTPKKSSGGRLSFGMYEIEGQAWKSGLLIEKITISQVNPA</sequence>
<reference evidence="1" key="1">
    <citation type="submission" date="2013-08" db="EMBL/GenBank/DDBJ databases">
        <authorList>
            <person name="Albert V.A."/>
            <person name="Barbazuk W.B."/>
            <person name="Chamala S."/>
            <person name="Chanderbali A.S."/>
            <person name="dePamphilis C.W."/>
            <person name="Der J.P."/>
            <person name="Estill J.C."/>
            <person name="Leebens-Mack J."/>
            <person name="Ma H."/>
            <person name="Palmer J.D."/>
            <person name="Rounsley S."/>
            <person name="Sankoff D."/>
            <person name="Schuster S.C."/>
            <person name="Soltis D.E."/>
            <person name="Soltis P.S."/>
            <person name="Wessler S.R."/>
            <person name="Wing R.A."/>
        </authorList>
    </citation>
    <scope>NUCLEOTIDE SEQUENCE</scope>
    <source>
        <tissue evidence="1">Leaf</tissue>
    </source>
</reference>
<dbReference type="InterPro" id="IPR025886">
    <property type="entry name" value="PP2-like"/>
</dbReference>
<proteinExistence type="predicted"/>
<gene>
    <name evidence="1" type="ORF">AMTR_s00032p00090150</name>
</gene>
<evidence type="ECO:0000313" key="2">
    <source>
        <dbReference type="Proteomes" id="UP000017836"/>
    </source>
</evidence>
<dbReference type="EMBL" id="KI392518">
    <property type="protein sequence ID" value="ERN14808.1"/>
    <property type="molecule type" value="Genomic_DNA"/>
</dbReference>
<dbReference type="eggNOG" id="KOG0017">
    <property type="taxonomic scope" value="Eukaryota"/>
</dbReference>
<dbReference type="AlphaFoldDB" id="U5D364"/>
<dbReference type="PANTHER" id="PTHR48478">
    <property type="entry name" value="LECTIN-LIKE"/>
    <property type="match status" value="1"/>
</dbReference>
<dbReference type="GO" id="GO:0030246">
    <property type="term" value="F:carbohydrate binding"/>
    <property type="evidence" value="ECO:0007669"/>
    <property type="project" value="InterPro"/>
</dbReference>
<dbReference type="STRING" id="13333.U5D364"/>
<keyword evidence="2" id="KW-1185">Reference proteome</keyword>
<dbReference type="Gramene" id="ERN14808">
    <property type="protein sequence ID" value="ERN14808"/>
    <property type="gene ID" value="AMTR_s00032p00090150"/>
</dbReference>
<dbReference type="Pfam" id="PF14299">
    <property type="entry name" value="PP2"/>
    <property type="match status" value="1"/>
</dbReference>
<name>U5D364_AMBTC</name>
<dbReference type="InterPro" id="IPR052147">
    <property type="entry name" value="PP2-like/Lectin"/>
</dbReference>
<organism evidence="1 2">
    <name type="scientific">Amborella trichopoda</name>
    <dbReference type="NCBI Taxonomy" id="13333"/>
    <lineage>
        <taxon>Eukaryota</taxon>
        <taxon>Viridiplantae</taxon>
        <taxon>Streptophyta</taxon>
        <taxon>Embryophyta</taxon>
        <taxon>Tracheophyta</taxon>
        <taxon>Spermatophyta</taxon>
        <taxon>Magnoliopsida</taxon>
        <taxon>Amborellales</taxon>
        <taxon>Amborellaceae</taxon>
        <taxon>Amborella</taxon>
    </lineage>
</organism>
<accession>U5D364</accession>
<protein>
    <submittedName>
        <fullName evidence="1">Uncharacterized protein</fullName>
    </submittedName>
</protein>
<dbReference type="PANTHER" id="PTHR48478:SF1">
    <property type="entry name" value="LECTIN-LIKE"/>
    <property type="match status" value="1"/>
</dbReference>
<dbReference type="HOGENOM" id="CLU_050973_5_0_1"/>